<dbReference type="SMART" id="SM00052">
    <property type="entry name" value="EAL"/>
    <property type="match status" value="1"/>
</dbReference>
<dbReference type="PANTHER" id="PTHR33121">
    <property type="entry name" value="CYCLIC DI-GMP PHOSPHODIESTERASE PDEF"/>
    <property type="match status" value="1"/>
</dbReference>
<dbReference type="Gene3D" id="3.30.70.270">
    <property type="match status" value="1"/>
</dbReference>
<dbReference type="PROSITE" id="PS50883">
    <property type="entry name" value="EAL"/>
    <property type="match status" value="1"/>
</dbReference>
<dbReference type="Gene3D" id="3.20.20.450">
    <property type="entry name" value="EAL domain"/>
    <property type="match status" value="1"/>
</dbReference>
<dbReference type="CDD" id="cd01948">
    <property type="entry name" value="EAL"/>
    <property type="match status" value="1"/>
</dbReference>
<feature type="domain" description="EAL" evidence="1">
    <location>
        <begin position="442"/>
        <end position="683"/>
    </location>
</feature>
<dbReference type="RefSeq" id="WP_380606059.1">
    <property type="nucleotide sequence ID" value="NZ_JBHSDU010000015.1"/>
</dbReference>
<dbReference type="Gene3D" id="3.30.450.20">
    <property type="entry name" value="PAS domain"/>
    <property type="match status" value="1"/>
</dbReference>
<proteinExistence type="predicted"/>
<dbReference type="SMART" id="SM00267">
    <property type="entry name" value="GGDEF"/>
    <property type="match status" value="1"/>
</dbReference>
<organism evidence="3 4">
    <name type="scientific">Steroidobacter flavus</name>
    <dbReference type="NCBI Taxonomy" id="1842136"/>
    <lineage>
        <taxon>Bacteria</taxon>
        <taxon>Pseudomonadati</taxon>
        <taxon>Pseudomonadota</taxon>
        <taxon>Gammaproteobacteria</taxon>
        <taxon>Steroidobacterales</taxon>
        <taxon>Steroidobacteraceae</taxon>
        <taxon>Steroidobacter</taxon>
    </lineage>
</organism>
<dbReference type="SUPFAM" id="SSF141868">
    <property type="entry name" value="EAL domain-like"/>
    <property type="match status" value="1"/>
</dbReference>
<dbReference type="InterPro" id="IPR001633">
    <property type="entry name" value="EAL_dom"/>
</dbReference>
<accession>A0ABV8T4T5</accession>
<evidence type="ECO:0000313" key="3">
    <source>
        <dbReference type="EMBL" id="MFC4314683.1"/>
    </source>
</evidence>
<dbReference type="InterPro" id="IPR035919">
    <property type="entry name" value="EAL_sf"/>
</dbReference>
<evidence type="ECO:0000259" key="2">
    <source>
        <dbReference type="PROSITE" id="PS50887"/>
    </source>
</evidence>
<dbReference type="InterPro" id="IPR043128">
    <property type="entry name" value="Rev_trsase/Diguanyl_cyclase"/>
</dbReference>
<dbReference type="Pfam" id="PF00990">
    <property type="entry name" value="GGDEF"/>
    <property type="match status" value="1"/>
</dbReference>
<evidence type="ECO:0000313" key="4">
    <source>
        <dbReference type="Proteomes" id="UP001595904"/>
    </source>
</evidence>
<dbReference type="CDD" id="cd00130">
    <property type="entry name" value="PAS"/>
    <property type="match status" value="1"/>
</dbReference>
<keyword evidence="4" id="KW-1185">Reference proteome</keyword>
<dbReference type="PANTHER" id="PTHR33121:SF23">
    <property type="entry name" value="CYCLIC DI-GMP PHOSPHODIESTERASE PDEB"/>
    <property type="match status" value="1"/>
</dbReference>
<dbReference type="SUPFAM" id="SSF55073">
    <property type="entry name" value="Nucleotide cyclase"/>
    <property type="match status" value="1"/>
</dbReference>
<dbReference type="InterPro" id="IPR000014">
    <property type="entry name" value="PAS"/>
</dbReference>
<name>A0ABV8T4T5_9GAMM</name>
<gene>
    <name evidence="3" type="ORF">ACFPN2_36795</name>
</gene>
<dbReference type="InterPro" id="IPR000160">
    <property type="entry name" value="GGDEF_dom"/>
</dbReference>
<protein>
    <submittedName>
        <fullName evidence="3">EAL domain-containing protein</fullName>
    </submittedName>
</protein>
<reference evidence="4" key="1">
    <citation type="journal article" date="2019" name="Int. J. Syst. Evol. Microbiol.">
        <title>The Global Catalogue of Microorganisms (GCM) 10K type strain sequencing project: providing services to taxonomists for standard genome sequencing and annotation.</title>
        <authorList>
            <consortium name="The Broad Institute Genomics Platform"/>
            <consortium name="The Broad Institute Genome Sequencing Center for Infectious Disease"/>
            <person name="Wu L."/>
            <person name="Ma J."/>
        </authorList>
    </citation>
    <scope>NUCLEOTIDE SEQUENCE [LARGE SCALE GENOMIC DNA]</scope>
    <source>
        <strain evidence="4">CGMCC 1.10759</strain>
    </source>
</reference>
<dbReference type="InterPro" id="IPR035965">
    <property type="entry name" value="PAS-like_dom_sf"/>
</dbReference>
<sequence>MAESSAVPMIVLTRHQDNVEAINSNLRNAGVAVRCNWIKELTDLGEALQQINAHMLVAFVGPDPADMTKVMTVAKQYGADVPVLFARDQVDEEIIANAMQQGARDVVTLMNPHRLRGVVARELEANRQARALNSTISSAREYRDQLKSFMAGSADAIAHVQEGIIVDANPAWLDLYGFTEPDALVGTPLMDVFDADAHAALKGALVACLQGKWSNHPLKANALLNDGSSVPLEMELSRTEFDGEPAVRLCFAARKRETGNLNEQLTEALERDASTGALQRRFFIEHLKKTLAQPIKAGVRELVAIQADKLEAISDDIGPLALEDFISQFAGLIGETRQASDLFGRFGDGTLLLLMERGTARDIEVWATNLIRKVGTQVFRLSEKQISCTCSVGIGLIDPRSPNAGNAIVDALTARRTAETAGGARVNIVDQREESTKREAADELWVKRIRAALMENRFRLMQQPIASLLGEDKGMFDVLVRMVDEQGEELLPAEFMAAAERNDLMKNIDRWVIGASMTFIASRPVKQLFVRLSKDSVRDKSLLQWLLNQLKSSRIEPGRLAFQVSEQIATEYLGDTSELANGLRKIGFRFAIEHFGTGRDPQRLIAHLPIDYVKVDGTLMQGLAVDQGLQQRVRELVDQAKGRNVATIAERVEDANTMAVLWQLGIEFIQGYFVNEPEQVVMG</sequence>
<dbReference type="Proteomes" id="UP001595904">
    <property type="component" value="Unassembled WGS sequence"/>
</dbReference>
<dbReference type="PROSITE" id="PS50887">
    <property type="entry name" value="GGDEF"/>
    <property type="match status" value="1"/>
</dbReference>
<dbReference type="SUPFAM" id="SSF55785">
    <property type="entry name" value="PYP-like sensor domain (PAS domain)"/>
    <property type="match status" value="1"/>
</dbReference>
<comment type="caution">
    <text evidence="3">The sequence shown here is derived from an EMBL/GenBank/DDBJ whole genome shotgun (WGS) entry which is preliminary data.</text>
</comment>
<feature type="domain" description="GGDEF" evidence="2">
    <location>
        <begin position="298"/>
        <end position="431"/>
    </location>
</feature>
<dbReference type="Pfam" id="PF00563">
    <property type="entry name" value="EAL"/>
    <property type="match status" value="1"/>
</dbReference>
<evidence type="ECO:0000259" key="1">
    <source>
        <dbReference type="PROSITE" id="PS50883"/>
    </source>
</evidence>
<dbReference type="EMBL" id="JBHSDU010000015">
    <property type="protein sequence ID" value="MFC4314683.1"/>
    <property type="molecule type" value="Genomic_DNA"/>
</dbReference>
<dbReference type="InterPro" id="IPR050706">
    <property type="entry name" value="Cyclic-di-GMP_PDE-like"/>
</dbReference>
<dbReference type="NCBIfam" id="TIGR00229">
    <property type="entry name" value="sensory_box"/>
    <property type="match status" value="1"/>
</dbReference>
<dbReference type="InterPro" id="IPR029787">
    <property type="entry name" value="Nucleotide_cyclase"/>
</dbReference>
<dbReference type="Pfam" id="PF13426">
    <property type="entry name" value="PAS_9"/>
    <property type="match status" value="1"/>
</dbReference>